<dbReference type="InterPro" id="IPR027417">
    <property type="entry name" value="P-loop_NTPase"/>
</dbReference>
<dbReference type="Proteomes" id="UP000001318">
    <property type="component" value="Plasmid pCSL1"/>
</dbReference>
<dbReference type="OrthoDB" id="128708at2"/>
<dbReference type="RefSeq" id="WP_012300407.1">
    <property type="nucleotide sequence ID" value="NC_010408.1"/>
</dbReference>
<evidence type="ECO:0000313" key="1">
    <source>
        <dbReference type="EMBL" id="CAQ03341.1"/>
    </source>
</evidence>
<keyword evidence="2" id="KW-1185">Reference proteome</keyword>
<proteinExistence type="predicted"/>
<dbReference type="SUPFAM" id="SSF52540">
    <property type="entry name" value="P-loop containing nucleoside triphosphate hydrolases"/>
    <property type="match status" value="1"/>
</dbReference>
<dbReference type="InterPro" id="IPR050678">
    <property type="entry name" value="DNA_Partitioning_ATPase"/>
</dbReference>
<reference evidence="1 2" key="1">
    <citation type="journal article" date="2008" name="J. Bacteriol.">
        <title>Genome of the actinomycete plant pathogen Clavibacter michiganensis subsp. sepedonicus suggests recent niche adaptation.</title>
        <authorList>
            <person name="Bentley S.D."/>
            <person name="Corton C."/>
            <person name="Brown S.E."/>
            <person name="Barron A."/>
            <person name="Clark L."/>
            <person name="Doggett J."/>
            <person name="Harris B."/>
            <person name="Ormond D."/>
            <person name="Quail M.A."/>
            <person name="May G."/>
            <person name="Francis D."/>
            <person name="Knudson D."/>
            <person name="Parkhill J."/>
            <person name="Ishimaru C.A."/>
        </authorList>
    </citation>
    <scope>NUCLEOTIDE SEQUENCE [LARGE SCALE GENOMIC DNA]</scope>
    <source>
        <strain evidence="2">ATCC 33113 / DSM 20744 / JCM 9667 / LMG 2889 / ICMP 2535 / C-1</strain>
    </source>
</reference>
<keyword evidence="1" id="KW-0614">Plasmid</keyword>
<dbReference type="EMBL" id="AM849036">
    <property type="protein sequence ID" value="CAQ03341.1"/>
    <property type="molecule type" value="Genomic_DNA"/>
</dbReference>
<dbReference type="PANTHER" id="PTHR13696">
    <property type="entry name" value="P-LOOP CONTAINING NUCLEOSIDE TRIPHOSPHATE HYDROLASE"/>
    <property type="match status" value="1"/>
</dbReference>
<dbReference type="Pfam" id="PF01656">
    <property type="entry name" value="CbiA"/>
    <property type="match status" value="1"/>
</dbReference>
<accession>B0RJF1</accession>
<dbReference type="InterPro" id="IPR002586">
    <property type="entry name" value="CobQ/CobB/MinD/ParA_Nub-bd_dom"/>
</dbReference>
<gene>
    <name evidence="1" type="ordered locus">pCSL0098</name>
</gene>
<dbReference type="KEGG" id="cms:pCSL0098"/>
<evidence type="ECO:0000313" key="2">
    <source>
        <dbReference type="Proteomes" id="UP000001318"/>
    </source>
</evidence>
<dbReference type="HOGENOM" id="CLU_037612_5_1_11"/>
<sequence length="242" mass="26134">MTSPVSTTPPDVRPLDAPLRLTVGCLKGGVGRSTTSVELALALQRRTGQQVTLIDADSTNGTTLDWSELAGEEWPASITVVYWASQHLAKRVKDYNPTSHLIIDTGPHDPVILRQALAVTDHLIVPVGPTPGDISRMQSTIDAAAEVGVMRPHLELSVLITRTRENTISLRTSREGLKAQGMRVFDTHVPFKELYSQAMGTVPRDLGVYPAVLEEIIAGPSADDDTTHDAAATEPVDTEDEK</sequence>
<dbReference type="GeneID" id="29472805"/>
<dbReference type="eggNOG" id="COG1192">
    <property type="taxonomic scope" value="Bacteria"/>
</dbReference>
<dbReference type="Gene3D" id="3.40.50.300">
    <property type="entry name" value="P-loop containing nucleotide triphosphate hydrolases"/>
    <property type="match status" value="1"/>
</dbReference>
<geneLocation type="plasmid" evidence="1 2">
    <name>pCSL1</name>
</geneLocation>
<dbReference type="CDD" id="cd02042">
    <property type="entry name" value="ParAB_family"/>
    <property type="match status" value="1"/>
</dbReference>
<dbReference type="PANTHER" id="PTHR13696:SF96">
    <property type="entry name" value="COBQ_COBB_MIND_PARA NUCLEOTIDE BINDING DOMAIN-CONTAINING PROTEIN"/>
    <property type="match status" value="1"/>
</dbReference>
<dbReference type="AlphaFoldDB" id="B0RJF1"/>
<organism evidence="1 2">
    <name type="scientific">Clavibacter sepedonicus</name>
    <name type="common">Clavibacter michiganensis subsp. sepedonicus</name>
    <dbReference type="NCBI Taxonomy" id="31964"/>
    <lineage>
        <taxon>Bacteria</taxon>
        <taxon>Bacillati</taxon>
        <taxon>Actinomycetota</taxon>
        <taxon>Actinomycetes</taxon>
        <taxon>Micrococcales</taxon>
        <taxon>Microbacteriaceae</taxon>
        <taxon>Clavibacter</taxon>
    </lineage>
</organism>
<protein>
    <submittedName>
        <fullName evidence="1">Partitioning protein ParA</fullName>
    </submittedName>
</protein>
<name>B0RJF1_CLASE</name>